<evidence type="ECO:0000313" key="4">
    <source>
        <dbReference type="EMBL" id="MCM2464800.1"/>
    </source>
</evidence>
<proteinExistence type="inferred from homology"/>
<accession>A0ABD4TA91</accession>
<evidence type="ECO:0000313" key="5">
    <source>
        <dbReference type="Proteomes" id="UP001523230"/>
    </source>
</evidence>
<dbReference type="EMBL" id="QFDM01000001">
    <property type="protein sequence ID" value="MCM2464800.1"/>
    <property type="molecule type" value="Genomic_DNA"/>
</dbReference>
<gene>
    <name evidence="4" type="ORF">DIC75_00480</name>
</gene>
<organism evidence="4 5">
    <name type="scientific">Methanoculleus oceani</name>
    <dbReference type="NCBI Taxonomy" id="2184756"/>
    <lineage>
        <taxon>Archaea</taxon>
        <taxon>Methanobacteriati</taxon>
        <taxon>Methanobacteriota</taxon>
        <taxon>Stenosarchaea group</taxon>
        <taxon>Methanomicrobia</taxon>
        <taxon>Methanomicrobiales</taxon>
        <taxon>Methanomicrobiaceae</taxon>
        <taxon>Methanoculleus</taxon>
    </lineage>
</organism>
<dbReference type="Proteomes" id="UP001523230">
    <property type="component" value="Unassembled WGS sequence"/>
</dbReference>
<dbReference type="InterPro" id="IPR004370">
    <property type="entry name" value="4-OT-like_dom"/>
</dbReference>
<dbReference type="RefSeq" id="WP_250986059.1">
    <property type="nucleotide sequence ID" value="NZ_QFDM01000001.1"/>
</dbReference>
<comment type="similarity">
    <text evidence="1">Belongs to the 4-oxalocrotonate tautomerase family.</text>
</comment>
<dbReference type="AlphaFoldDB" id="A0ABD4TA91"/>
<evidence type="ECO:0000259" key="3">
    <source>
        <dbReference type="Pfam" id="PF01361"/>
    </source>
</evidence>
<dbReference type="SUPFAM" id="SSF55331">
    <property type="entry name" value="Tautomerase/MIF"/>
    <property type="match status" value="1"/>
</dbReference>
<dbReference type="PANTHER" id="PTHR35530:SF1">
    <property type="entry name" value="2-HYDROXYMUCONATE TAUTOMERASE"/>
    <property type="match status" value="1"/>
</dbReference>
<dbReference type="PANTHER" id="PTHR35530">
    <property type="entry name" value="TAUTOMERASE-RELATED"/>
    <property type="match status" value="1"/>
</dbReference>
<keyword evidence="2" id="KW-0413">Isomerase</keyword>
<dbReference type="NCBIfam" id="NF002571">
    <property type="entry name" value="PRK02220.1"/>
    <property type="match status" value="1"/>
</dbReference>
<reference evidence="4 5" key="1">
    <citation type="submission" date="2018-05" db="EMBL/GenBank/DDBJ databases">
        <title>Isolation and characterization of genus Methanoculleus species and their viruses from deep sea marine sediment offshore southwestern Taiwan.</title>
        <authorList>
            <person name="Wei W.-H."/>
            <person name="Chen W.-C."/>
            <person name="Lai M.-C."/>
            <person name="Chen S.-C."/>
        </authorList>
    </citation>
    <scope>NUCLEOTIDE SEQUENCE [LARGE SCALE GENOMIC DNA]</scope>
    <source>
        <strain evidence="4 5">CWC-02</strain>
    </source>
</reference>
<name>A0ABD4TA91_9EURY</name>
<dbReference type="GO" id="GO:0016853">
    <property type="term" value="F:isomerase activity"/>
    <property type="evidence" value="ECO:0007669"/>
    <property type="project" value="UniProtKB-KW"/>
</dbReference>
<evidence type="ECO:0000256" key="2">
    <source>
        <dbReference type="ARBA" id="ARBA00023235"/>
    </source>
</evidence>
<keyword evidence="5" id="KW-1185">Reference proteome</keyword>
<protein>
    <submittedName>
        <fullName evidence="4">4-oxalocrotonate tautomerase</fullName>
    </submittedName>
</protein>
<comment type="caution">
    <text evidence="4">The sequence shown here is derived from an EMBL/GenBank/DDBJ whole genome shotgun (WGS) entry which is preliminary data.</text>
</comment>
<dbReference type="Gene3D" id="3.30.429.10">
    <property type="entry name" value="Macrophage Migration Inhibitory Factor"/>
    <property type="match status" value="1"/>
</dbReference>
<feature type="domain" description="4-oxalocrotonate tautomerase-like" evidence="3">
    <location>
        <begin position="2"/>
        <end position="59"/>
    </location>
</feature>
<dbReference type="Pfam" id="PF01361">
    <property type="entry name" value="Tautomerase"/>
    <property type="match status" value="1"/>
</dbReference>
<sequence length="61" mass="6839">MPVITIRMAEGRTLEQKRILADEITAAVTKTFGVDREVVTIFFEELRTESIARAGKLLSES</sequence>
<dbReference type="InterPro" id="IPR014347">
    <property type="entry name" value="Tautomerase/MIF_sf"/>
</dbReference>
<evidence type="ECO:0000256" key="1">
    <source>
        <dbReference type="ARBA" id="ARBA00006723"/>
    </source>
</evidence>